<dbReference type="RefSeq" id="WP_090839365.1">
    <property type="nucleotide sequence ID" value="NZ_CANLBQ010000004.1"/>
</dbReference>
<dbReference type="AlphaFoldDB" id="A0A1I3NMS5"/>
<gene>
    <name evidence="1" type="ORF">SAMN05443431_104204</name>
</gene>
<organism evidence="1 2">
    <name type="scientific">Olleya namhaensis</name>
    <dbReference type="NCBI Taxonomy" id="1144750"/>
    <lineage>
        <taxon>Bacteria</taxon>
        <taxon>Pseudomonadati</taxon>
        <taxon>Bacteroidota</taxon>
        <taxon>Flavobacteriia</taxon>
        <taxon>Flavobacteriales</taxon>
        <taxon>Flavobacteriaceae</taxon>
    </lineage>
</organism>
<evidence type="ECO:0000313" key="2">
    <source>
        <dbReference type="Proteomes" id="UP000199559"/>
    </source>
</evidence>
<dbReference type="EMBL" id="FORM01000004">
    <property type="protein sequence ID" value="SFJ10462.1"/>
    <property type="molecule type" value="Genomic_DNA"/>
</dbReference>
<sequence length="149" mass="16688">MGVFSKIFGGNKTSQAEDADYIETVLKHSEDAPLGVSDQNVIYAGYNELGGYYYLQTYVIGRLNTKTKTGATLLVDGEGYNLSLKSDMDEIESDPVDIFKGNATRIDFEIEKDTVEKIKRSTIKSITLNIKKNTFVFKPIAKIKEENEQ</sequence>
<protein>
    <submittedName>
        <fullName evidence="1">Uncharacterized protein</fullName>
    </submittedName>
</protein>
<evidence type="ECO:0000313" key="1">
    <source>
        <dbReference type="EMBL" id="SFJ10462.1"/>
    </source>
</evidence>
<dbReference type="Proteomes" id="UP000199559">
    <property type="component" value="Unassembled WGS sequence"/>
</dbReference>
<accession>A0A1I3NMS5</accession>
<proteinExistence type="predicted"/>
<reference evidence="2" key="1">
    <citation type="submission" date="2016-10" db="EMBL/GenBank/DDBJ databases">
        <authorList>
            <person name="Varghese N."/>
            <person name="Submissions S."/>
        </authorList>
    </citation>
    <scope>NUCLEOTIDE SEQUENCE [LARGE SCALE GENOMIC DNA]</scope>
    <source>
        <strain evidence="2">DSM 28881</strain>
    </source>
</reference>
<keyword evidence="2" id="KW-1185">Reference proteome</keyword>
<name>A0A1I3NMS5_9FLAO</name>